<dbReference type="SMART" id="SM00928">
    <property type="entry name" value="NADH_4Fe-4S"/>
    <property type="match status" value="1"/>
</dbReference>
<proteinExistence type="inferred from homology"/>
<evidence type="ECO:0000256" key="5">
    <source>
        <dbReference type="ARBA" id="ARBA00023014"/>
    </source>
</evidence>
<dbReference type="PANTHER" id="PTHR43578">
    <property type="entry name" value="NADH-QUINONE OXIDOREDUCTASE SUBUNIT F"/>
    <property type="match status" value="1"/>
</dbReference>
<dbReference type="Pfam" id="PF01512">
    <property type="entry name" value="Complex1_51K"/>
    <property type="match status" value="1"/>
</dbReference>
<gene>
    <name evidence="7" type="ORF">COT99_04100</name>
</gene>
<dbReference type="Gene3D" id="3.40.50.11540">
    <property type="entry name" value="NADH-ubiquinone oxidoreductase 51kDa subunit"/>
    <property type="match status" value="1"/>
</dbReference>
<name>A0A2H0V320_9BACT</name>
<sequence length="336" mass="37983">MAKQEQDIISKLKKSGLKGRGGACFPTGDKWDCFRKAKAEKKYIVCNFAEGDPYMLKEAFLLKNHLAEVVDGVKIALKTFIGSTAFIYLRHDYYKKYKNAFKKEIGSLPISLVEKIGGYLAGEETCALEVIEGKKAEPRLRPPYPAQSGLWGFPTLINNAETFYCISRITQEKYKNERLYCLSGYVKDKGAHELKERMTIREILWQTGNLSKDNDFFVQVGGFLGEFLLPAELDCLLCGLGSVVVFNSRTTDLIKLVKEKLKFVMQENCDKCTPCREGTYRLYENLNQGVIDEKLAEDIFLALRETSFCPLGRAAGSCLESLLRINKFYNGINNGL</sequence>
<keyword evidence="3" id="KW-0479">Metal-binding</keyword>
<evidence type="ECO:0000313" key="8">
    <source>
        <dbReference type="Proteomes" id="UP000228626"/>
    </source>
</evidence>
<dbReference type="InterPro" id="IPR037225">
    <property type="entry name" value="Nuo51_FMN-bd_sf"/>
</dbReference>
<dbReference type="InterPro" id="IPR037207">
    <property type="entry name" value="Nuop51_4Fe4S-bd_sf"/>
</dbReference>
<keyword evidence="5" id="KW-0411">Iron-sulfur</keyword>
<dbReference type="InterPro" id="IPR019575">
    <property type="entry name" value="Nuop51_4Fe4S-bd"/>
</dbReference>
<evidence type="ECO:0000259" key="6">
    <source>
        <dbReference type="SMART" id="SM00928"/>
    </source>
</evidence>
<dbReference type="AlphaFoldDB" id="A0A2H0V320"/>
<evidence type="ECO:0000256" key="2">
    <source>
        <dbReference type="ARBA" id="ARBA00022485"/>
    </source>
</evidence>
<dbReference type="Gene3D" id="1.20.1440.230">
    <property type="entry name" value="NADH-ubiquinone oxidoreductase 51kDa subunit, iron-sulphur binding domain"/>
    <property type="match status" value="1"/>
</dbReference>
<dbReference type="SUPFAM" id="SSF142019">
    <property type="entry name" value="Nqo1 FMN-binding domain-like"/>
    <property type="match status" value="1"/>
</dbReference>
<keyword evidence="4" id="KW-0408">Iron</keyword>
<dbReference type="SUPFAM" id="SSF142984">
    <property type="entry name" value="Nqo1 middle domain-like"/>
    <property type="match status" value="1"/>
</dbReference>
<reference evidence="8" key="1">
    <citation type="submission" date="2017-09" db="EMBL/GenBank/DDBJ databases">
        <title>Depth-based differentiation of microbial function through sediment-hosted aquifers and enrichment of novel symbionts in the deep terrestrial subsurface.</title>
        <authorList>
            <person name="Probst A.J."/>
            <person name="Ladd B."/>
            <person name="Jarett J.K."/>
            <person name="Geller-Mcgrath D.E."/>
            <person name="Sieber C.M.K."/>
            <person name="Emerson J.B."/>
            <person name="Anantharaman K."/>
            <person name="Thomas B.C."/>
            <person name="Malmstrom R."/>
            <person name="Stieglmeier M."/>
            <person name="Klingl A."/>
            <person name="Woyke T."/>
            <person name="Ryan C.M."/>
            <person name="Banfield J.F."/>
        </authorList>
    </citation>
    <scope>NUCLEOTIDE SEQUENCE [LARGE SCALE GENOMIC DNA]</scope>
</reference>
<dbReference type="GO" id="GO:0046872">
    <property type="term" value="F:metal ion binding"/>
    <property type="evidence" value="ECO:0007669"/>
    <property type="project" value="UniProtKB-KW"/>
</dbReference>
<dbReference type="InterPro" id="IPR011538">
    <property type="entry name" value="Nuo51_FMN-bd"/>
</dbReference>
<evidence type="ECO:0000256" key="1">
    <source>
        <dbReference type="ARBA" id="ARBA00007523"/>
    </source>
</evidence>
<accession>A0A2H0V320</accession>
<dbReference type="EMBL" id="PFAR01000049">
    <property type="protein sequence ID" value="PIR92819.1"/>
    <property type="molecule type" value="Genomic_DNA"/>
</dbReference>
<evidence type="ECO:0000256" key="3">
    <source>
        <dbReference type="ARBA" id="ARBA00022723"/>
    </source>
</evidence>
<dbReference type="PANTHER" id="PTHR43578:SF3">
    <property type="entry name" value="NADH-QUINONE OXIDOREDUCTASE SUBUNIT F"/>
    <property type="match status" value="1"/>
</dbReference>
<dbReference type="SUPFAM" id="SSF140490">
    <property type="entry name" value="Nqo1C-terminal domain-like"/>
    <property type="match status" value="1"/>
</dbReference>
<dbReference type="Pfam" id="PF10589">
    <property type="entry name" value="NADH_4Fe-4S"/>
    <property type="match status" value="1"/>
</dbReference>
<evidence type="ECO:0000313" key="7">
    <source>
        <dbReference type="EMBL" id="PIR92819.1"/>
    </source>
</evidence>
<comment type="similarity">
    <text evidence="1">Belongs to the complex I 51 kDa subunit family.</text>
</comment>
<dbReference type="Proteomes" id="UP000228626">
    <property type="component" value="Unassembled WGS sequence"/>
</dbReference>
<keyword evidence="2" id="KW-0004">4Fe-4S</keyword>
<dbReference type="Gene3D" id="3.10.20.600">
    <property type="match status" value="1"/>
</dbReference>
<dbReference type="GO" id="GO:0051539">
    <property type="term" value="F:4 iron, 4 sulfur cluster binding"/>
    <property type="evidence" value="ECO:0007669"/>
    <property type="project" value="UniProtKB-KW"/>
</dbReference>
<organism evidence="7 8">
    <name type="scientific">Candidatus Falkowbacteria bacterium CG10_big_fil_rev_8_21_14_0_10_43_10</name>
    <dbReference type="NCBI Taxonomy" id="1974567"/>
    <lineage>
        <taxon>Bacteria</taxon>
        <taxon>Candidatus Falkowiibacteriota</taxon>
    </lineage>
</organism>
<evidence type="ECO:0000256" key="4">
    <source>
        <dbReference type="ARBA" id="ARBA00023004"/>
    </source>
</evidence>
<protein>
    <recommendedName>
        <fullName evidence="6">NADH-ubiquinone oxidoreductase 51kDa subunit iron-sulphur binding domain-containing protein</fullName>
    </recommendedName>
</protein>
<feature type="domain" description="NADH-ubiquinone oxidoreductase 51kDa subunit iron-sulphur binding" evidence="6">
    <location>
        <begin position="254"/>
        <end position="299"/>
    </location>
</feature>
<comment type="caution">
    <text evidence="7">The sequence shown here is derived from an EMBL/GenBank/DDBJ whole genome shotgun (WGS) entry which is preliminary data.</text>
</comment>